<proteinExistence type="predicted"/>
<comment type="caution">
    <text evidence="1">The sequence shown here is derived from an EMBL/GenBank/DDBJ whole genome shotgun (WGS) entry which is preliminary data.</text>
</comment>
<accession>A0ACC3MYS5</accession>
<keyword evidence="2" id="KW-1185">Reference proteome</keyword>
<dbReference type="EMBL" id="JAUTXU010000127">
    <property type="protein sequence ID" value="KAK3705700.1"/>
    <property type="molecule type" value="Genomic_DNA"/>
</dbReference>
<sequence>MSSSINPSLAPLRPSFNPDGSHPESEQTQAIIKKLNLQPHPEGGYFVETDRDPLRIPNPFTEESLTESHVESRSASTTIYYYLTPKSPLGHFHRNKARTVHTLHKGRGRYVIIHADEVATAGRPGSHGNEMPEGMRWTGKARVETFVVGHDVVNGERLQWIVEGGEYKASFLLPDEEGGSSSDGLLISETVVPGFEYEDHDFLTSKRCEALVTLKQKEEMKWMLRRDE</sequence>
<evidence type="ECO:0000313" key="2">
    <source>
        <dbReference type="Proteomes" id="UP001281147"/>
    </source>
</evidence>
<dbReference type="Proteomes" id="UP001281147">
    <property type="component" value="Unassembled WGS sequence"/>
</dbReference>
<protein>
    <submittedName>
        <fullName evidence="1">Uncharacterized protein</fullName>
    </submittedName>
</protein>
<name>A0ACC3MYS5_9PEZI</name>
<organism evidence="1 2">
    <name type="scientific">Vermiconidia calcicola</name>
    <dbReference type="NCBI Taxonomy" id="1690605"/>
    <lineage>
        <taxon>Eukaryota</taxon>
        <taxon>Fungi</taxon>
        <taxon>Dikarya</taxon>
        <taxon>Ascomycota</taxon>
        <taxon>Pezizomycotina</taxon>
        <taxon>Dothideomycetes</taxon>
        <taxon>Dothideomycetidae</taxon>
        <taxon>Mycosphaerellales</taxon>
        <taxon>Extremaceae</taxon>
        <taxon>Vermiconidia</taxon>
    </lineage>
</organism>
<reference evidence="1" key="1">
    <citation type="submission" date="2023-07" db="EMBL/GenBank/DDBJ databases">
        <title>Black Yeasts Isolated from many extreme environments.</title>
        <authorList>
            <person name="Coleine C."/>
            <person name="Stajich J.E."/>
            <person name="Selbmann L."/>
        </authorList>
    </citation>
    <scope>NUCLEOTIDE SEQUENCE</scope>
    <source>
        <strain evidence="1">CCFEE 5714</strain>
    </source>
</reference>
<gene>
    <name evidence="1" type="ORF">LTR37_013143</name>
</gene>
<evidence type="ECO:0000313" key="1">
    <source>
        <dbReference type="EMBL" id="KAK3705700.1"/>
    </source>
</evidence>